<dbReference type="InterPro" id="IPR022627">
    <property type="entry name" value="DUF3502"/>
</dbReference>
<organism evidence="3 4">
    <name type="scientific">Candidatus Onthenecus intestinigallinarum</name>
    <dbReference type="NCBI Taxonomy" id="2840875"/>
    <lineage>
        <taxon>Bacteria</taxon>
        <taxon>Bacillati</taxon>
        <taxon>Bacillota</taxon>
        <taxon>Clostridia</taxon>
        <taxon>Eubacteriales</taxon>
        <taxon>Candidatus Onthenecus</taxon>
    </lineage>
</organism>
<dbReference type="InterPro" id="IPR006059">
    <property type="entry name" value="SBP"/>
</dbReference>
<dbReference type="Gene3D" id="3.40.190.10">
    <property type="entry name" value="Periplasmic binding protein-like II"/>
    <property type="match status" value="2"/>
</dbReference>
<reference evidence="3" key="2">
    <citation type="journal article" date="2021" name="PeerJ">
        <title>Extensive microbial diversity within the chicken gut microbiome revealed by metagenomics and culture.</title>
        <authorList>
            <person name="Gilroy R."/>
            <person name="Ravi A."/>
            <person name="Getino M."/>
            <person name="Pursley I."/>
            <person name="Horton D.L."/>
            <person name="Alikhan N.F."/>
            <person name="Baker D."/>
            <person name="Gharbi K."/>
            <person name="Hall N."/>
            <person name="Watson M."/>
            <person name="Adriaenssens E.M."/>
            <person name="Foster-Nyarko E."/>
            <person name="Jarju S."/>
            <person name="Secka A."/>
            <person name="Antonio M."/>
            <person name="Oren A."/>
            <person name="Chaudhuri R.R."/>
            <person name="La Ragione R."/>
            <person name="Hildebrand F."/>
            <person name="Pallen M.J."/>
        </authorList>
    </citation>
    <scope>NUCLEOTIDE SEQUENCE</scope>
    <source>
        <strain evidence="3">ChiSxjej2B14-6234</strain>
    </source>
</reference>
<dbReference type="EMBL" id="DVFJ01000038">
    <property type="protein sequence ID" value="HIQ72771.1"/>
    <property type="molecule type" value="Genomic_DNA"/>
</dbReference>
<name>A0A9D1CRB0_9FIRM</name>
<evidence type="ECO:0000313" key="4">
    <source>
        <dbReference type="Proteomes" id="UP000886887"/>
    </source>
</evidence>
<dbReference type="Proteomes" id="UP000886887">
    <property type="component" value="Unassembled WGS sequence"/>
</dbReference>
<dbReference type="Pfam" id="PF01547">
    <property type="entry name" value="SBP_bac_1"/>
    <property type="match status" value="1"/>
</dbReference>
<accession>A0A9D1CRB0</accession>
<feature type="signal peptide" evidence="1">
    <location>
        <begin position="1"/>
        <end position="24"/>
    </location>
</feature>
<dbReference type="SUPFAM" id="SSF53850">
    <property type="entry name" value="Periplasmic binding protein-like II"/>
    <property type="match status" value="1"/>
</dbReference>
<dbReference type="AlphaFoldDB" id="A0A9D1CRB0"/>
<reference evidence="3" key="1">
    <citation type="submission" date="2020-10" db="EMBL/GenBank/DDBJ databases">
        <authorList>
            <person name="Gilroy R."/>
        </authorList>
    </citation>
    <scope>NUCLEOTIDE SEQUENCE</scope>
    <source>
        <strain evidence="3">ChiSxjej2B14-6234</strain>
    </source>
</reference>
<evidence type="ECO:0000256" key="1">
    <source>
        <dbReference type="SAM" id="SignalP"/>
    </source>
</evidence>
<keyword evidence="1" id="KW-0732">Signal</keyword>
<proteinExistence type="predicted"/>
<feature type="domain" description="DUF3502" evidence="2">
    <location>
        <begin position="444"/>
        <end position="508"/>
    </location>
</feature>
<evidence type="ECO:0000259" key="2">
    <source>
        <dbReference type="Pfam" id="PF12010"/>
    </source>
</evidence>
<gene>
    <name evidence="3" type="ORF">IAB73_11250</name>
</gene>
<sequence>MKKLVALLTALMMLVCALPVLSTAEEAPAVDTSEHVTITYLVTGDIPTDRTEEVLAKINEILNEKVNATLEIRWIEWTNWTTNYNLALATQSGDIDLIGTATDWLDAWPNTQRGAFLPLTEEMLQTYAPKTWESVPAEHWELCKYNGEIYLIPEDNYAQWTNHGFMYRGDWAREAGLENGVHSWEDLGVYFQYVKDNKEGVWPWDADGNGSSYSPQMAGGWQASHTDNIVIEGFPVGLFYGNSKDDPYTLSRYYLEGDELVNFAKTMKSWADAGYWRTDVLNYTGAQDSLMKEGTSAARQHHTETWTGFRTDMEEAQPGSDLGFFFFGEETDNLVSLNITHGAMAVAYTSEHPDRALMVYDLLRNDPEIYRLMMYGIEGDMYTIDENGYMVRPEGFDSTTDGVTLNFWWGRNDDLGLRDADRDWEAIDELYARYDEIATTYPYGQIVFDLTNIQVYLDNISNVYNTYMPRIVFGLMDDPEAYVAEFRTQLQNAGIETVMEEIQNQLDAVYKQ</sequence>
<evidence type="ECO:0000313" key="3">
    <source>
        <dbReference type="EMBL" id="HIQ72771.1"/>
    </source>
</evidence>
<dbReference type="Pfam" id="PF12010">
    <property type="entry name" value="DUF3502"/>
    <property type="match status" value="1"/>
</dbReference>
<protein>
    <submittedName>
        <fullName evidence="3">Extracellular solute-binding protein</fullName>
    </submittedName>
</protein>
<feature type="chain" id="PRO_5038932327" evidence="1">
    <location>
        <begin position="25"/>
        <end position="512"/>
    </location>
</feature>
<comment type="caution">
    <text evidence="3">The sequence shown here is derived from an EMBL/GenBank/DDBJ whole genome shotgun (WGS) entry which is preliminary data.</text>
</comment>